<protein>
    <submittedName>
        <fullName evidence="8">tRNA-aminoacylation cofactor arc1</fullName>
    </submittedName>
</protein>
<dbReference type="PANTHER" id="PTHR11586">
    <property type="entry name" value="TRNA-AMINOACYLATION COFACTOR ARC1 FAMILY MEMBER"/>
    <property type="match status" value="1"/>
</dbReference>
<evidence type="ECO:0000256" key="5">
    <source>
        <dbReference type="ARBA" id="ARBA00022917"/>
    </source>
</evidence>
<dbReference type="InterPro" id="IPR002547">
    <property type="entry name" value="tRNA-bd_dom"/>
</dbReference>
<evidence type="ECO:0000256" key="2">
    <source>
        <dbReference type="ARBA" id="ARBA00022490"/>
    </source>
</evidence>
<comment type="subcellular location">
    <subcellularLocation>
        <location evidence="1">Cytoplasm</location>
    </subcellularLocation>
</comment>
<feature type="domain" description="TRNA-binding" evidence="7">
    <location>
        <begin position="195"/>
        <end position="299"/>
    </location>
</feature>
<sequence length="365" mass="40444">MAEDKGTIKLVLLHLGLGDGVEDVLKDLILTDEAQENAKDCGIVNTKILKLALENSPAFAGASEIEKSAVSQYLTMSSRTGNVNRSNLVTLINGQMENKKYLVNENLCLADIVVFSRITEYVKKGLSEQKRKTLSNFIAWYEQIQKDIGEKNIKAAGLEYLDFSQKEAEGNKTKKQKNRTSGGKQATSAVPETIIPSMIDMRVGRILTVKRHEQADSLYVEEIDVGEETPRTVVSGLVNFIPIEQMQNRTIIVICNLKPATMRGVKSQAMVLCADSPDGKQVQFVEPPFENCAPGDRIVIEGFEDEKPVEGALNPKKKVWETVQKGLFTNKDCVAVWKDVDGKEHRLMVNGKECKSQTIADGILK</sequence>
<evidence type="ECO:0000256" key="6">
    <source>
        <dbReference type="PROSITE-ProRule" id="PRU00209"/>
    </source>
</evidence>
<evidence type="ECO:0000256" key="1">
    <source>
        <dbReference type="ARBA" id="ARBA00004496"/>
    </source>
</evidence>
<dbReference type="InterPro" id="IPR051270">
    <property type="entry name" value="Tyrosine-tRNA_ligase_regulator"/>
</dbReference>
<dbReference type="Proteomes" id="UP000188320">
    <property type="component" value="Unassembled WGS sequence"/>
</dbReference>
<dbReference type="InterPro" id="IPR012340">
    <property type="entry name" value="NA-bd_OB-fold"/>
</dbReference>
<dbReference type="SUPFAM" id="SSF50249">
    <property type="entry name" value="Nucleic acid-binding proteins"/>
    <property type="match status" value="1"/>
</dbReference>
<dbReference type="FunFam" id="2.40.50.140:FF:000047">
    <property type="entry name" value="tyrosine--tRNA ligase, cytoplasmic isoform X2"/>
    <property type="match status" value="1"/>
</dbReference>
<comment type="caution">
    <text evidence="8">The sequence shown here is derived from an EMBL/GenBank/DDBJ whole genome shotgun (WGS) entry which is preliminary data.</text>
</comment>
<gene>
    <name evidence="8" type="ORF">AX774_g1103</name>
</gene>
<proteinExistence type="predicted"/>
<evidence type="ECO:0000259" key="7">
    <source>
        <dbReference type="PROSITE" id="PS50886"/>
    </source>
</evidence>
<dbReference type="Pfam" id="PF21972">
    <property type="entry name" value="Arc1p_N_like"/>
    <property type="match status" value="1"/>
</dbReference>
<evidence type="ECO:0000256" key="3">
    <source>
        <dbReference type="ARBA" id="ARBA00022555"/>
    </source>
</evidence>
<name>A0A1R1PWK7_ZANCU</name>
<dbReference type="GO" id="GO:0017102">
    <property type="term" value="C:methionyl glutamyl tRNA synthetase complex"/>
    <property type="evidence" value="ECO:0007669"/>
    <property type="project" value="TreeGrafter"/>
</dbReference>
<keyword evidence="2" id="KW-0963">Cytoplasm</keyword>
<dbReference type="SUPFAM" id="SSF47616">
    <property type="entry name" value="GST C-terminal domain-like"/>
    <property type="match status" value="1"/>
</dbReference>
<dbReference type="EMBL" id="LSSK01000093">
    <property type="protein sequence ID" value="OMH85348.1"/>
    <property type="molecule type" value="Genomic_DNA"/>
</dbReference>
<accession>A0A1R1PWK7</accession>
<dbReference type="CDD" id="cd02799">
    <property type="entry name" value="tRNA_bind_EMAP-II_like"/>
    <property type="match status" value="1"/>
</dbReference>
<dbReference type="PANTHER" id="PTHR11586:SF33">
    <property type="entry name" value="AMINOACYL TRNA SYNTHASE COMPLEX-INTERACTING MULTIFUNCTIONAL PROTEIN 1"/>
    <property type="match status" value="1"/>
</dbReference>
<keyword evidence="4 6" id="KW-0694">RNA-binding</keyword>
<dbReference type="InterPro" id="IPR053836">
    <property type="entry name" value="Arc1-like_N"/>
</dbReference>
<dbReference type="GO" id="GO:0000049">
    <property type="term" value="F:tRNA binding"/>
    <property type="evidence" value="ECO:0007669"/>
    <property type="project" value="UniProtKB-UniRule"/>
</dbReference>
<keyword evidence="9" id="KW-1185">Reference proteome</keyword>
<dbReference type="PROSITE" id="PS50886">
    <property type="entry name" value="TRBD"/>
    <property type="match status" value="1"/>
</dbReference>
<keyword evidence="3 6" id="KW-0820">tRNA-binding</keyword>
<evidence type="ECO:0000256" key="4">
    <source>
        <dbReference type="ARBA" id="ARBA00022884"/>
    </source>
</evidence>
<evidence type="ECO:0000313" key="8">
    <source>
        <dbReference type="EMBL" id="OMH85348.1"/>
    </source>
</evidence>
<dbReference type="Pfam" id="PF01588">
    <property type="entry name" value="tRNA_bind"/>
    <property type="match status" value="1"/>
</dbReference>
<dbReference type="OrthoDB" id="19141at2759"/>
<dbReference type="Gene3D" id="2.40.50.140">
    <property type="entry name" value="Nucleic acid-binding proteins"/>
    <property type="match status" value="1"/>
</dbReference>
<dbReference type="GO" id="GO:0006412">
    <property type="term" value="P:translation"/>
    <property type="evidence" value="ECO:0007669"/>
    <property type="project" value="UniProtKB-KW"/>
</dbReference>
<dbReference type="InterPro" id="IPR036282">
    <property type="entry name" value="Glutathione-S-Trfase_C_sf"/>
</dbReference>
<reference evidence="9" key="1">
    <citation type="submission" date="2017-01" db="EMBL/GenBank/DDBJ databases">
        <authorList>
            <person name="Wang Y."/>
            <person name="White M."/>
            <person name="Kvist S."/>
            <person name="Moncalvo J.-M."/>
        </authorList>
    </citation>
    <scope>NUCLEOTIDE SEQUENCE [LARGE SCALE GENOMIC DNA]</scope>
    <source>
        <strain evidence="9">COL-18-3</strain>
    </source>
</reference>
<dbReference type="AlphaFoldDB" id="A0A1R1PWK7"/>
<keyword evidence="5" id="KW-0648">Protein biosynthesis</keyword>
<organism evidence="8 9">
    <name type="scientific">Zancudomyces culisetae</name>
    <name type="common">Gut fungus</name>
    <name type="synonym">Smittium culisetae</name>
    <dbReference type="NCBI Taxonomy" id="1213189"/>
    <lineage>
        <taxon>Eukaryota</taxon>
        <taxon>Fungi</taxon>
        <taxon>Fungi incertae sedis</taxon>
        <taxon>Zoopagomycota</taxon>
        <taxon>Kickxellomycotina</taxon>
        <taxon>Harpellomycetes</taxon>
        <taxon>Harpellales</taxon>
        <taxon>Legeriomycetaceae</taxon>
        <taxon>Zancudomyces</taxon>
    </lineage>
</organism>
<dbReference type="Gene3D" id="1.20.1050.10">
    <property type="match status" value="1"/>
</dbReference>
<evidence type="ECO:0000313" key="9">
    <source>
        <dbReference type="Proteomes" id="UP000188320"/>
    </source>
</evidence>